<gene>
    <name evidence="1" type="ORF">MtrunA17_Chr7g0243591</name>
</gene>
<proteinExistence type="predicted"/>
<organism evidence="1">
    <name type="scientific">Medicago truncatula</name>
    <name type="common">Barrel medic</name>
    <name type="synonym">Medicago tribuloides</name>
    <dbReference type="NCBI Taxonomy" id="3880"/>
    <lineage>
        <taxon>Eukaryota</taxon>
        <taxon>Viridiplantae</taxon>
        <taxon>Streptophyta</taxon>
        <taxon>Embryophyta</taxon>
        <taxon>Tracheophyta</taxon>
        <taxon>Spermatophyta</taxon>
        <taxon>Magnoliopsida</taxon>
        <taxon>eudicotyledons</taxon>
        <taxon>Gunneridae</taxon>
        <taxon>Pentapetalae</taxon>
        <taxon>rosids</taxon>
        <taxon>fabids</taxon>
        <taxon>Fabales</taxon>
        <taxon>Fabaceae</taxon>
        <taxon>Papilionoideae</taxon>
        <taxon>50 kb inversion clade</taxon>
        <taxon>NPAAA clade</taxon>
        <taxon>Hologalegina</taxon>
        <taxon>IRL clade</taxon>
        <taxon>Trifolieae</taxon>
        <taxon>Medicago</taxon>
    </lineage>
</organism>
<name>A0A396GZM0_MEDTR</name>
<protein>
    <submittedName>
        <fullName evidence="1">Uncharacterized protein</fullName>
    </submittedName>
</protein>
<dbReference type="EMBL" id="PSQE01000007">
    <property type="protein sequence ID" value="RHN46566.1"/>
    <property type="molecule type" value="Genomic_DNA"/>
</dbReference>
<accession>A0A396GZM0</accession>
<dbReference type="AlphaFoldDB" id="A0A396GZM0"/>
<comment type="caution">
    <text evidence="1">The sequence shown here is derived from an EMBL/GenBank/DDBJ whole genome shotgun (WGS) entry which is preliminary data.</text>
</comment>
<evidence type="ECO:0000313" key="1">
    <source>
        <dbReference type="EMBL" id="RHN46566.1"/>
    </source>
</evidence>
<dbReference type="Gramene" id="rna41065">
    <property type="protein sequence ID" value="RHN46566.1"/>
    <property type="gene ID" value="gene41065"/>
</dbReference>
<reference evidence="1" key="1">
    <citation type="journal article" date="2018" name="Nat. Plants">
        <title>Whole-genome landscape of Medicago truncatula symbiotic genes.</title>
        <authorList>
            <person name="Pecrix Y."/>
            <person name="Gamas P."/>
            <person name="Carrere S."/>
        </authorList>
    </citation>
    <scope>NUCLEOTIDE SEQUENCE</scope>
    <source>
        <tissue evidence="1">Leaves</tissue>
    </source>
</reference>
<dbReference type="Proteomes" id="UP000265566">
    <property type="component" value="Chromosome 7"/>
</dbReference>
<sequence length="99" mass="11020">MDVSNDVTMNFVLFIAILYSIKKKLIHCGEGDEAGLPEPIGDGDEIQFLIPIGYCNTPISIKAIKHANNTFIQEIEATPSYKNSKPINMYINFNNRSGI</sequence>